<evidence type="ECO:0000313" key="1">
    <source>
        <dbReference type="EMBL" id="GAI00558.1"/>
    </source>
</evidence>
<sequence length="100" mass="10977">MGVTMTRRQYPSEVNTKTVRLNIGDWQVLAEISRSHNITFAEAFHQLITEVAKRAPAPVRIQPAQIPMPVFRLTSQPAIAVNGSKAAVFVIKPKGGVIRG</sequence>
<organism evidence="1">
    <name type="scientific">marine sediment metagenome</name>
    <dbReference type="NCBI Taxonomy" id="412755"/>
    <lineage>
        <taxon>unclassified sequences</taxon>
        <taxon>metagenomes</taxon>
        <taxon>ecological metagenomes</taxon>
    </lineage>
</organism>
<accession>X1K209</accession>
<dbReference type="EMBL" id="BARV01000616">
    <property type="protein sequence ID" value="GAI00558.1"/>
    <property type="molecule type" value="Genomic_DNA"/>
</dbReference>
<comment type="caution">
    <text evidence="1">The sequence shown here is derived from an EMBL/GenBank/DDBJ whole genome shotgun (WGS) entry which is preliminary data.</text>
</comment>
<protein>
    <submittedName>
        <fullName evidence="1">Uncharacterized protein</fullName>
    </submittedName>
</protein>
<name>X1K209_9ZZZZ</name>
<proteinExistence type="predicted"/>
<gene>
    <name evidence="1" type="ORF">S06H3_02189</name>
</gene>
<reference evidence="1" key="1">
    <citation type="journal article" date="2014" name="Front. Microbiol.">
        <title>High frequency of phylogenetically diverse reductive dehalogenase-homologous genes in deep subseafloor sedimentary metagenomes.</title>
        <authorList>
            <person name="Kawai M."/>
            <person name="Futagami T."/>
            <person name="Toyoda A."/>
            <person name="Takaki Y."/>
            <person name="Nishi S."/>
            <person name="Hori S."/>
            <person name="Arai W."/>
            <person name="Tsubouchi T."/>
            <person name="Morono Y."/>
            <person name="Uchiyama I."/>
            <person name="Ito T."/>
            <person name="Fujiyama A."/>
            <person name="Inagaki F."/>
            <person name="Takami H."/>
        </authorList>
    </citation>
    <scope>NUCLEOTIDE SEQUENCE</scope>
    <source>
        <strain evidence="1">Expedition CK06-06</strain>
    </source>
</reference>
<dbReference type="AlphaFoldDB" id="X1K209"/>